<comment type="caution">
    <text evidence="9">The sequence shown here is derived from an EMBL/GenBank/DDBJ whole genome shotgun (WGS) entry which is preliminary data.</text>
</comment>
<evidence type="ECO:0000313" key="9">
    <source>
        <dbReference type="EMBL" id="CAH3193223.1"/>
    </source>
</evidence>
<evidence type="ECO:0000256" key="3">
    <source>
        <dbReference type="ARBA" id="ARBA00022989"/>
    </source>
</evidence>
<keyword evidence="3" id="KW-1133">Transmembrane helix</keyword>
<feature type="compositionally biased region" description="Basic and acidic residues" evidence="8">
    <location>
        <begin position="90"/>
        <end position="101"/>
    </location>
</feature>
<gene>
    <name evidence="9" type="ORF">PEVE_00025439</name>
</gene>
<evidence type="ECO:0008006" key="11">
    <source>
        <dbReference type="Google" id="ProtNLM"/>
    </source>
</evidence>
<evidence type="ECO:0000256" key="6">
    <source>
        <dbReference type="ARBA" id="ARBA00023136"/>
    </source>
</evidence>
<sequence>MSWFTELAGKAESLLEKVDNVAATALTKEQADIQNERGKLEYPEKSLKEQGREPTTNSTHICFFLHSGGPTVPIKSRLPPSGTRTPPRVARTENKSDDKLFEFLNSNIPATKERKVIKPKVSGESSSEAVSKPISNMEETQVESIDGKLNEGTVAKTDDKAHEVSAVSNGPSVEEPKSQEMPQHDVVAINSGHHTDDHHMSNLELENTLLRKEVASLNEEMVSVVQRAKEAEKSK</sequence>
<evidence type="ECO:0000313" key="10">
    <source>
        <dbReference type="Proteomes" id="UP001159427"/>
    </source>
</evidence>
<keyword evidence="5 7" id="KW-0175">Coiled coil</keyword>
<keyword evidence="10" id="KW-1185">Reference proteome</keyword>
<accession>A0ABN8SP29</accession>
<feature type="region of interest" description="Disordered" evidence="8">
    <location>
        <begin position="117"/>
        <end position="181"/>
    </location>
</feature>
<dbReference type="InterPro" id="IPR019177">
    <property type="entry name" value="Golgin_subfamily_A_member_5"/>
</dbReference>
<feature type="region of interest" description="Disordered" evidence="8">
    <location>
        <begin position="72"/>
        <end position="101"/>
    </location>
</feature>
<evidence type="ECO:0000256" key="2">
    <source>
        <dbReference type="ARBA" id="ARBA00022692"/>
    </source>
</evidence>
<proteinExistence type="predicted"/>
<evidence type="ECO:0000256" key="4">
    <source>
        <dbReference type="ARBA" id="ARBA00023034"/>
    </source>
</evidence>
<keyword evidence="4" id="KW-0333">Golgi apparatus</keyword>
<protein>
    <recommendedName>
        <fullName evidence="11">Golgin-84</fullName>
    </recommendedName>
</protein>
<dbReference type="EMBL" id="CALNXI010003423">
    <property type="protein sequence ID" value="CAH3193223.1"/>
    <property type="molecule type" value="Genomic_DNA"/>
</dbReference>
<feature type="compositionally biased region" description="Basic and acidic residues" evidence="8">
    <location>
        <begin position="29"/>
        <end position="52"/>
    </location>
</feature>
<name>A0ABN8SP29_9CNID</name>
<dbReference type="PANTHER" id="PTHR13815">
    <property type="entry name" value="GOLGIN-84"/>
    <property type="match status" value="1"/>
</dbReference>
<dbReference type="Proteomes" id="UP001159427">
    <property type="component" value="Unassembled WGS sequence"/>
</dbReference>
<evidence type="ECO:0000256" key="8">
    <source>
        <dbReference type="SAM" id="MobiDB-lite"/>
    </source>
</evidence>
<feature type="non-terminal residue" evidence="9">
    <location>
        <position position="235"/>
    </location>
</feature>
<feature type="compositionally biased region" description="Polar residues" evidence="8">
    <location>
        <begin position="123"/>
        <end position="143"/>
    </location>
</feature>
<organism evidence="9 10">
    <name type="scientific">Porites evermanni</name>
    <dbReference type="NCBI Taxonomy" id="104178"/>
    <lineage>
        <taxon>Eukaryota</taxon>
        <taxon>Metazoa</taxon>
        <taxon>Cnidaria</taxon>
        <taxon>Anthozoa</taxon>
        <taxon>Hexacorallia</taxon>
        <taxon>Scleractinia</taxon>
        <taxon>Fungiina</taxon>
        <taxon>Poritidae</taxon>
        <taxon>Porites</taxon>
    </lineage>
</organism>
<dbReference type="PANTHER" id="PTHR13815:SF7">
    <property type="entry name" value="GOLGIN SUBFAMILY A MEMBER 5"/>
    <property type="match status" value="1"/>
</dbReference>
<keyword evidence="6" id="KW-0472">Membrane</keyword>
<feature type="region of interest" description="Disordered" evidence="8">
    <location>
        <begin position="29"/>
        <end position="56"/>
    </location>
</feature>
<keyword evidence="2" id="KW-0812">Transmembrane</keyword>
<reference evidence="9 10" key="1">
    <citation type="submission" date="2022-05" db="EMBL/GenBank/DDBJ databases">
        <authorList>
            <consortium name="Genoscope - CEA"/>
            <person name="William W."/>
        </authorList>
    </citation>
    <scope>NUCLEOTIDE SEQUENCE [LARGE SCALE GENOMIC DNA]</scope>
</reference>
<feature type="coiled-coil region" evidence="7">
    <location>
        <begin position="200"/>
        <end position="234"/>
    </location>
</feature>
<comment type="subcellular location">
    <subcellularLocation>
        <location evidence="1">Golgi apparatus membrane</location>
        <topology evidence="1">Single-pass type IV membrane protein</topology>
    </subcellularLocation>
</comment>
<evidence type="ECO:0000256" key="5">
    <source>
        <dbReference type="ARBA" id="ARBA00023054"/>
    </source>
</evidence>
<evidence type="ECO:0000256" key="1">
    <source>
        <dbReference type="ARBA" id="ARBA00004409"/>
    </source>
</evidence>
<evidence type="ECO:0000256" key="7">
    <source>
        <dbReference type="SAM" id="Coils"/>
    </source>
</evidence>